<dbReference type="PANTHER" id="PTHR31859">
    <property type="entry name" value="TETRATRICOPEPTIDE REPEAT PROTEIN 39 FAMILY MEMBER"/>
    <property type="match status" value="1"/>
</dbReference>
<dbReference type="Proteomes" id="UP001318040">
    <property type="component" value="Chromosome 78"/>
</dbReference>
<dbReference type="KEGG" id="pmrn:116957600"/>
<reference evidence="4 5" key="1">
    <citation type="submission" date="2025-04" db="UniProtKB">
        <authorList>
            <consortium name="RefSeq"/>
        </authorList>
    </citation>
    <scope>IDENTIFICATION</scope>
    <source>
        <tissue evidence="4 5">Sperm</tissue>
    </source>
</reference>
<dbReference type="RefSeq" id="XP_032835735.1">
    <property type="nucleotide sequence ID" value="XM_032979844.1"/>
</dbReference>
<dbReference type="InterPro" id="IPR011990">
    <property type="entry name" value="TPR-like_helical_dom_sf"/>
</dbReference>
<evidence type="ECO:0000313" key="3">
    <source>
        <dbReference type="Proteomes" id="UP001318040"/>
    </source>
</evidence>
<proteinExistence type="inferred from homology"/>
<protein>
    <submittedName>
        <fullName evidence="4 5">Tetratricopeptide repeat protein 39A-like isoform X1</fullName>
    </submittedName>
</protein>
<dbReference type="SUPFAM" id="SSF48452">
    <property type="entry name" value="TPR-like"/>
    <property type="match status" value="1"/>
</dbReference>
<keyword evidence="2" id="KW-0802">TPR repeat</keyword>
<dbReference type="Pfam" id="PF10300">
    <property type="entry name" value="Iml2-TPR_39"/>
    <property type="match status" value="1"/>
</dbReference>
<evidence type="ECO:0000256" key="1">
    <source>
        <dbReference type="ARBA" id="ARBA00006400"/>
    </source>
</evidence>
<keyword evidence="3" id="KW-1185">Reference proteome</keyword>
<gene>
    <name evidence="4 5" type="primary">LOC116957600</name>
</gene>
<dbReference type="InterPro" id="IPR019412">
    <property type="entry name" value="IML2/TPR_39"/>
</dbReference>
<dbReference type="RefSeq" id="XP_032835736.1">
    <property type="nucleotide sequence ID" value="XM_032979845.1"/>
</dbReference>
<accession>A0AAJ7UG48</accession>
<dbReference type="AlphaFoldDB" id="A0AAJ7UG48"/>
<comment type="similarity">
    <text evidence="1">Belongs to the TTC39 family.</text>
</comment>
<evidence type="ECO:0000313" key="5">
    <source>
        <dbReference type="RefSeq" id="XP_032835736.1"/>
    </source>
</evidence>
<sequence length="578" mass="65479">MAEKDVNGPPVSLSESTRLCSVALDLFFSNHFTEAADALKPSVSTSMYHALVFGTITNMQAMLTFDPVNMDSANRALKQALDVCARFRRKSSVVDSISSLVSRTDEQLTEEELHAEICFAECLLQKACLTFIQDENMINFIKGGIKVRQSYNIYKECQQMLALPCVMAGENVSEFEGGVHLGTGTFNLILSMVPTRILKLLEFIGFSGNKGVPELHGTNRLPLQEVALSQLREGAVGMTLRSCLCAMGLLCYHTFISFVLGTGEGDVTEAEEILRPYLQRYPNGAIFLFFAGRIEEIKGNIPEAMMKLQECVSSQSLWPQFHHMCYWELMWCLTFRMQWLEAFHYADLLAQQNNWSRATYVYMKAAFLTMASPAEKRMVRESEEDLYRQVSTLRQKLAGKSLPTEKFAVRKARRYQSTRSTHGLVLPALEMMYMWNGFTIVGREPALTTSMLTLITDTEESLTGGGEYAVDDTCLLLLLKGVCLKHLGRLSEAEEAFIQIHAQEKRLRHDQYLAPNAMFELGFLLMEHGGDERRSEARRLLENARTNYKKYSLESRLHFRIHAALNALKRRDEGDRTS</sequence>
<evidence type="ECO:0000313" key="4">
    <source>
        <dbReference type="RefSeq" id="XP_032835735.1"/>
    </source>
</evidence>
<name>A0AAJ7UG48_PETMA</name>
<evidence type="ECO:0000256" key="2">
    <source>
        <dbReference type="ARBA" id="ARBA00022803"/>
    </source>
</evidence>
<organism evidence="3 4">
    <name type="scientific">Petromyzon marinus</name>
    <name type="common">Sea lamprey</name>
    <dbReference type="NCBI Taxonomy" id="7757"/>
    <lineage>
        <taxon>Eukaryota</taxon>
        <taxon>Metazoa</taxon>
        <taxon>Chordata</taxon>
        <taxon>Craniata</taxon>
        <taxon>Vertebrata</taxon>
        <taxon>Cyclostomata</taxon>
        <taxon>Hyperoartia</taxon>
        <taxon>Petromyzontiformes</taxon>
        <taxon>Petromyzontidae</taxon>
        <taxon>Petromyzon</taxon>
    </lineage>
</organism>
<dbReference type="PANTHER" id="PTHR31859:SF9">
    <property type="entry name" value="TETRATRICOPEPTIDE REPEAT PROTEIN 39B"/>
    <property type="match status" value="1"/>
</dbReference>